<dbReference type="AlphaFoldDB" id="A0A0E4BQ79"/>
<organism evidence="1 2">
    <name type="scientific">Bradyrhizobium diazoefficiens</name>
    <dbReference type="NCBI Taxonomy" id="1355477"/>
    <lineage>
        <taxon>Bacteria</taxon>
        <taxon>Pseudomonadati</taxon>
        <taxon>Pseudomonadota</taxon>
        <taxon>Alphaproteobacteria</taxon>
        <taxon>Hyphomicrobiales</taxon>
        <taxon>Nitrobacteraceae</taxon>
        <taxon>Bradyrhizobium</taxon>
    </lineage>
</organism>
<dbReference type="Proteomes" id="UP000063308">
    <property type="component" value="Chromosome"/>
</dbReference>
<evidence type="ECO:0000313" key="2">
    <source>
        <dbReference type="Proteomes" id="UP000063308"/>
    </source>
</evidence>
<reference evidence="1 2" key="1">
    <citation type="submission" date="2014-11" db="EMBL/GenBank/DDBJ databases">
        <title>Symbiosis island explosion on the genome of extra-slow-growing strains of soybean bradyrhizobia with massive insertion sequences.</title>
        <authorList>
            <person name="Iida T."/>
            <person name="Minamisawa K."/>
        </authorList>
    </citation>
    <scope>NUCLEOTIDE SEQUENCE [LARGE SCALE GENOMIC DNA]</scope>
    <source>
        <strain evidence="1 2">NK6</strain>
    </source>
</reference>
<protein>
    <submittedName>
        <fullName evidence="1">Uncharacterized protein</fullName>
    </submittedName>
</protein>
<proteinExistence type="predicted"/>
<gene>
    <name evidence="1" type="ORF">NK6_4786</name>
</gene>
<name>A0A0E4BQ79_9BRAD</name>
<accession>A0A0E4BQ79</accession>
<sequence length="124" mass="13573">MRSQSAEIRRQGVSGTDLTELLQGRLDARAAAACVPVDLLIELSFQLVVFHLRIVLLRVFQFPAIRSAIEGLPCSLRSTLKWRKSVAAFLIVPSVRLPAALFRKSLMSSSSAAETPRVRPGCLA</sequence>
<dbReference type="EMBL" id="AP014685">
    <property type="protein sequence ID" value="BAR57952.1"/>
    <property type="molecule type" value="Genomic_DNA"/>
</dbReference>
<evidence type="ECO:0000313" key="1">
    <source>
        <dbReference type="EMBL" id="BAR57952.1"/>
    </source>
</evidence>